<dbReference type="OrthoDB" id="328123at2759"/>
<dbReference type="GeneID" id="108738668"/>
<evidence type="ECO:0000313" key="4">
    <source>
        <dbReference type="RefSeq" id="XP_018327692.1"/>
    </source>
</evidence>
<keyword evidence="3" id="KW-1185">Reference proteome</keyword>
<dbReference type="InterPro" id="IPR036058">
    <property type="entry name" value="Kazal_dom_sf"/>
</dbReference>
<organism evidence="3 4">
    <name type="scientific">Agrilus planipennis</name>
    <name type="common">Emerald ash borer</name>
    <name type="synonym">Agrilus marcopoli</name>
    <dbReference type="NCBI Taxonomy" id="224129"/>
    <lineage>
        <taxon>Eukaryota</taxon>
        <taxon>Metazoa</taxon>
        <taxon>Ecdysozoa</taxon>
        <taxon>Arthropoda</taxon>
        <taxon>Hexapoda</taxon>
        <taxon>Insecta</taxon>
        <taxon>Pterygota</taxon>
        <taxon>Neoptera</taxon>
        <taxon>Endopterygota</taxon>
        <taxon>Coleoptera</taxon>
        <taxon>Polyphaga</taxon>
        <taxon>Elateriformia</taxon>
        <taxon>Buprestoidea</taxon>
        <taxon>Buprestidae</taxon>
        <taxon>Agrilinae</taxon>
        <taxon>Agrilus</taxon>
    </lineage>
</organism>
<proteinExistence type="predicted"/>
<dbReference type="PROSITE" id="PS51465">
    <property type="entry name" value="KAZAL_2"/>
    <property type="match status" value="1"/>
</dbReference>
<feature type="chain" id="PRO_5010742012" evidence="1">
    <location>
        <begin position="21"/>
        <end position="71"/>
    </location>
</feature>
<evidence type="ECO:0000256" key="1">
    <source>
        <dbReference type="SAM" id="SignalP"/>
    </source>
</evidence>
<dbReference type="Pfam" id="PF07648">
    <property type="entry name" value="Kazal_2"/>
    <property type="match status" value="1"/>
</dbReference>
<dbReference type="Proteomes" id="UP000192223">
    <property type="component" value="Unplaced"/>
</dbReference>
<dbReference type="InParanoid" id="A0A1W4X4F6"/>
<evidence type="ECO:0000259" key="2">
    <source>
        <dbReference type="PROSITE" id="PS51465"/>
    </source>
</evidence>
<dbReference type="RefSeq" id="XP_018327692.1">
    <property type="nucleotide sequence ID" value="XM_018472190.2"/>
</dbReference>
<sequence>MKIIFTLLLVTLVALSWSYAQDCPNCSAQNRQPVCAVNGRGNRKTFPNSCFVDSINCEEGQNYRIVSSGAC</sequence>
<keyword evidence="1" id="KW-0732">Signal</keyword>
<dbReference type="AlphaFoldDB" id="A0A1W4X4F6"/>
<dbReference type="InterPro" id="IPR002350">
    <property type="entry name" value="Kazal_dom"/>
</dbReference>
<dbReference type="SUPFAM" id="SSF100895">
    <property type="entry name" value="Kazal-type serine protease inhibitors"/>
    <property type="match status" value="1"/>
</dbReference>
<dbReference type="KEGG" id="apln:108738668"/>
<name>A0A1W4X4F6_AGRPL</name>
<protein>
    <submittedName>
        <fullName evidence="4">Vasotab-like</fullName>
    </submittedName>
</protein>
<gene>
    <name evidence="4" type="primary">LOC108738668</name>
</gene>
<accession>A0A1W4X4F6</accession>
<evidence type="ECO:0000313" key="3">
    <source>
        <dbReference type="Proteomes" id="UP000192223"/>
    </source>
</evidence>
<feature type="signal peptide" evidence="1">
    <location>
        <begin position="1"/>
        <end position="20"/>
    </location>
</feature>
<reference evidence="4" key="1">
    <citation type="submission" date="2025-08" db="UniProtKB">
        <authorList>
            <consortium name="RefSeq"/>
        </authorList>
    </citation>
    <scope>IDENTIFICATION</scope>
    <source>
        <tissue evidence="4">Entire body</tissue>
    </source>
</reference>
<feature type="domain" description="Kazal-like" evidence="2">
    <location>
        <begin position="17"/>
        <end position="71"/>
    </location>
</feature>
<dbReference type="Gene3D" id="3.30.60.30">
    <property type="match status" value="1"/>
</dbReference>